<dbReference type="Gene3D" id="2.30.30.30">
    <property type="match status" value="1"/>
</dbReference>
<reference evidence="10" key="1">
    <citation type="submission" date="2020-04" db="EMBL/GenBank/DDBJ databases">
        <authorList>
            <person name="Zhang T."/>
        </authorList>
    </citation>
    <scope>NUCLEOTIDE SEQUENCE</scope>
    <source>
        <strain evidence="10">HKST-UBA11</strain>
    </source>
</reference>
<dbReference type="EMBL" id="JAGQLH010000021">
    <property type="protein sequence ID" value="MCA9385473.1"/>
    <property type="molecule type" value="Genomic_DNA"/>
</dbReference>
<evidence type="ECO:0000256" key="7">
    <source>
        <dbReference type="RuleBase" id="RU000538"/>
    </source>
</evidence>
<dbReference type="Proteomes" id="UP000754563">
    <property type="component" value="Unassembled WGS sequence"/>
</dbReference>
<keyword evidence="2 5" id="KW-0889">Transcription antitermination</keyword>
<dbReference type="PANTHER" id="PTHR30265:SF2">
    <property type="entry name" value="TRANSCRIPTION TERMINATION_ANTITERMINATION PROTEIN NUSG"/>
    <property type="match status" value="1"/>
</dbReference>
<accession>A0A955L846</accession>
<evidence type="ECO:0000259" key="8">
    <source>
        <dbReference type="SMART" id="SM00738"/>
    </source>
</evidence>
<dbReference type="CDD" id="cd09891">
    <property type="entry name" value="NGN_Bact_1"/>
    <property type="match status" value="1"/>
</dbReference>
<sequence length="183" mass="20481">MAEKSIESSNKLEWYIIKSYAGQENTVANNIRQRIKANNLEESVVDVVVPTQEKIVVKSGKKKTIQEKIFPGYILINMIMDDNTWHVVRNTQGVTGFVGINKKPTPLSPKEVKGIMEFMEVQQPSFEASFEVGDSVKVLDGPFSEFMGSISEINEGKGQVKVLLSVFGRETPIVLDFLQVTKI</sequence>
<gene>
    <name evidence="5 10" type="primary">nusG</name>
    <name evidence="10" type="ORF">KC717_02395</name>
</gene>
<comment type="caution">
    <text evidence="10">The sequence shown here is derived from an EMBL/GenBank/DDBJ whole genome shotgun (WGS) entry which is preliminary data.</text>
</comment>
<dbReference type="GO" id="GO:0006353">
    <property type="term" value="P:DNA-templated transcription termination"/>
    <property type="evidence" value="ECO:0007669"/>
    <property type="project" value="UniProtKB-UniRule"/>
</dbReference>
<dbReference type="AlphaFoldDB" id="A0A955L846"/>
<evidence type="ECO:0000256" key="1">
    <source>
        <dbReference type="ARBA" id="ARBA00022472"/>
    </source>
</evidence>
<dbReference type="GO" id="GO:0031564">
    <property type="term" value="P:transcription antitermination"/>
    <property type="evidence" value="ECO:0007669"/>
    <property type="project" value="UniProtKB-UniRule"/>
</dbReference>
<dbReference type="FunFam" id="2.30.30.30:FF:000002">
    <property type="entry name" value="Transcription termination/antitermination factor NusG"/>
    <property type="match status" value="1"/>
</dbReference>
<dbReference type="CDD" id="cd06091">
    <property type="entry name" value="KOW_NusG"/>
    <property type="match status" value="1"/>
</dbReference>
<comment type="function">
    <text evidence="5 7">Participates in transcription elongation, termination and antitermination.</text>
</comment>
<organism evidence="10 11">
    <name type="scientific">Candidatus Dojkabacteria bacterium</name>
    <dbReference type="NCBI Taxonomy" id="2099670"/>
    <lineage>
        <taxon>Bacteria</taxon>
        <taxon>Candidatus Dojkabacteria</taxon>
    </lineage>
</organism>
<proteinExistence type="inferred from homology"/>
<dbReference type="InterPro" id="IPR036735">
    <property type="entry name" value="NGN_dom_sf"/>
</dbReference>
<comment type="similarity">
    <text evidence="5 7">Belongs to the NusG family.</text>
</comment>
<dbReference type="GO" id="GO:0032784">
    <property type="term" value="P:regulation of DNA-templated transcription elongation"/>
    <property type="evidence" value="ECO:0007669"/>
    <property type="project" value="InterPro"/>
</dbReference>
<dbReference type="InterPro" id="IPR014722">
    <property type="entry name" value="Rib_uL2_dom2"/>
</dbReference>
<keyword evidence="1 5" id="KW-0806">Transcription termination</keyword>
<dbReference type="InterPro" id="IPR001062">
    <property type="entry name" value="Transcrpt_antiterm_NusG"/>
</dbReference>
<evidence type="ECO:0000313" key="10">
    <source>
        <dbReference type="EMBL" id="MCA9385473.1"/>
    </source>
</evidence>
<name>A0A955L846_9BACT</name>
<keyword evidence="4 5" id="KW-0804">Transcription</keyword>
<dbReference type="SUPFAM" id="SSF50104">
    <property type="entry name" value="Translation proteins SH3-like domain"/>
    <property type="match status" value="1"/>
</dbReference>
<evidence type="ECO:0000256" key="3">
    <source>
        <dbReference type="ARBA" id="ARBA00023015"/>
    </source>
</evidence>
<dbReference type="GO" id="GO:0005829">
    <property type="term" value="C:cytosol"/>
    <property type="evidence" value="ECO:0007669"/>
    <property type="project" value="TreeGrafter"/>
</dbReference>
<evidence type="ECO:0000256" key="6">
    <source>
        <dbReference type="NCBIfam" id="TIGR00922"/>
    </source>
</evidence>
<dbReference type="HAMAP" id="MF_00948">
    <property type="entry name" value="NusG"/>
    <property type="match status" value="1"/>
</dbReference>
<reference evidence="10" key="2">
    <citation type="journal article" date="2021" name="Microbiome">
        <title>Successional dynamics and alternative stable states in a saline activated sludge microbial community over 9 years.</title>
        <authorList>
            <person name="Wang Y."/>
            <person name="Ye J."/>
            <person name="Ju F."/>
            <person name="Liu L."/>
            <person name="Boyd J.A."/>
            <person name="Deng Y."/>
            <person name="Parks D.H."/>
            <person name="Jiang X."/>
            <person name="Yin X."/>
            <person name="Woodcroft B.J."/>
            <person name="Tyson G.W."/>
            <person name="Hugenholtz P."/>
            <person name="Polz M.F."/>
            <person name="Zhang T."/>
        </authorList>
    </citation>
    <scope>NUCLEOTIDE SEQUENCE</scope>
    <source>
        <strain evidence="10">HKST-UBA11</strain>
    </source>
</reference>
<evidence type="ECO:0000256" key="4">
    <source>
        <dbReference type="ARBA" id="ARBA00023163"/>
    </source>
</evidence>
<evidence type="ECO:0000256" key="2">
    <source>
        <dbReference type="ARBA" id="ARBA00022814"/>
    </source>
</evidence>
<evidence type="ECO:0000259" key="9">
    <source>
        <dbReference type="SMART" id="SM00739"/>
    </source>
</evidence>
<dbReference type="Gene3D" id="3.30.70.940">
    <property type="entry name" value="NusG, N-terminal domain"/>
    <property type="match status" value="1"/>
</dbReference>
<dbReference type="Pfam" id="PF02357">
    <property type="entry name" value="NusG"/>
    <property type="match status" value="1"/>
</dbReference>
<dbReference type="InterPro" id="IPR047050">
    <property type="entry name" value="NGN"/>
</dbReference>
<dbReference type="InterPro" id="IPR043425">
    <property type="entry name" value="NusG-like"/>
</dbReference>
<protein>
    <recommendedName>
        <fullName evidence="5 6">Transcription termination/antitermination protein NusG</fullName>
    </recommendedName>
</protein>
<feature type="domain" description="KOW" evidence="9">
    <location>
        <begin position="129"/>
        <end position="156"/>
    </location>
</feature>
<dbReference type="SMART" id="SM00739">
    <property type="entry name" value="KOW"/>
    <property type="match status" value="1"/>
</dbReference>
<dbReference type="SUPFAM" id="SSF82679">
    <property type="entry name" value="N-utilization substance G protein NusG, N-terminal domain"/>
    <property type="match status" value="1"/>
</dbReference>
<dbReference type="GO" id="GO:0006354">
    <property type="term" value="P:DNA-templated transcription elongation"/>
    <property type="evidence" value="ECO:0007669"/>
    <property type="project" value="UniProtKB-UniRule"/>
</dbReference>
<dbReference type="InterPro" id="IPR015869">
    <property type="entry name" value="Transcrpt_antiterm_NusG_bac_CS"/>
</dbReference>
<dbReference type="PROSITE" id="PS01014">
    <property type="entry name" value="NUSG"/>
    <property type="match status" value="1"/>
</dbReference>
<dbReference type="PANTHER" id="PTHR30265">
    <property type="entry name" value="RHO-INTERACTING TRANSCRIPTION TERMINATION FACTOR NUSG"/>
    <property type="match status" value="1"/>
</dbReference>
<evidence type="ECO:0000256" key="5">
    <source>
        <dbReference type="HAMAP-Rule" id="MF_00948"/>
    </source>
</evidence>
<dbReference type="NCBIfam" id="TIGR00922">
    <property type="entry name" value="nusG"/>
    <property type="match status" value="1"/>
</dbReference>
<keyword evidence="3 5" id="KW-0805">Transcription regulation</keyword>
<dbReference type="InterPro" id="IPR006645">
    <property type="entry name" value="NGN-like_dom"/>
</dbReference>
<dbReference type="PRINTS" id="PR00338">
    <property type="entry name" value="NUSGTNSCPFCT"/>
</dbReference>
<dbReference type="InterPro" id="IPR008991">
    <property type="entry name" value="Translation_prot_SH3-like_sf"/>
</dbReference>
<feature type="domain" description="NusG-like N-terminal" evidence="8">
    <location>
        <begin position="11"/>
        <end position="119"/>
    </location>
</feature>
<dbReference type="SMART" id="SM00738">
    <property type="entry name" value="NGN"/>
    <property type="match status" value="1"/>
</dbReference>
<dbReference type="InterPro" id="IPR005824">
    <property type="entry name" value="KOW"/>
</dbReference>
<evidence type="ECO:0000313" key="11">
    <source>
        <dbReference type="Proteomes" id="UP000754563"/>
    </source>
</evidence>